<evidence type="ECO:0000313" key="1">
    <source>
        <dbReference type="Proteomes" id="UP000095284"/>
    </source>
</evidence>
<sequence length="94" mass="10957">MAKTKVIKPARTVQKKAVKEPKKVDFVEKVAKETKKPEPVKPELKKRRGLITKPLKKKEVDSKKFKSINGFYVPRKFNAEKVKKEILEQVRNEV</sequence>
<name>A0A1I7SBE9_BURXY</name>
<accession>A0A1I7SBE9</accession>
<evidence type="ECO:0000313" key="2">
    <source>
        <dbReference type="WBParaSite" id="BXY_1034700.1"/>
    </source>
</evidence>
<dbReference type="AlphaFoldDB" id="A0A1I7SBE9"/>
<reference evidence="2" key="1">
    <citation type="submission" date="2016-11" db="UniProtKB">
        <authorList>
            <consortium name="WormBaseParasite"/>
        </authorList>
    </citation>
    <scope>IDENTIFICATION</scope>
</reference>
<dbReference type="Proteomes" id="UP000095284">
    <property type="component" value="Unplaced"/>
</dbReference>
<proteinExistence type="predicted"/>
<protein>
    <submittedName>
        <fullName evidence="2">60S ribosomal protein L6</fullName>
    </submittedName>
</protein>
<organism evidence="1 2">
    <name type="scientific">Bursaphelenchus xylophilus</name>
    <name type="common">Pinewood nematode worm</name>
    <name type="synonym">Aphelenchoides xylophilus</name>
    <dbReference type="NCBI Taxonomy" id="6326"/>
    <lineage>
        <taxon>Eukaryota</taxon>
        <taxon>Metazoa</taxon>
        <taxon>Ecdysozoa</taxon>
        <taxon>Nematoda</taxon>
        <taxon>Chromadorea</taxon>
        <taxon>Rhabditida</taxon>
        <taxon>Tylenchina</taxon>
        <taxon>Tylenchomorpha</taxon>
        <taxon>Aphelenchoidea</taxon>
        <taxon>Aphelenchoididae</taxon>
        <taxon>Bursaphelenchus</taxon>
    </lineage>
</organism>
<dbReference type="WBParaSite" id="BXY_1034700.1">
    <property type="protein sequence ID" value="BXY_1034700.1"/>
    <property type="gene ID" value="BXY_1034700"/>
</dbReference>